<gene>
    <name evidence="2" type="ORF">PEPS_42540</name>
</gene>
<organism evidence="2 3">
    <name type="scientific">Persicobacter psychrovividus</name>
    <dbReference type="NCBI Taxonomy" id="387638"/>
    <lineage>
        <taxon>Bacteria</taxon>
        <taxon>Pseudomonadati</taxon>
        <taxon>Bacteroidota</taxon>
        <taxon>Cytophagia</taxon>
        <taxon>Cytophagales</taxon>
        <taxon>Persicobacteraceae</taxon>
        <taxon>Persicobacter</taxon>
    </lineage>
</organism>
<feature type="coiled-coil region" evidence="1">
    <location>
        <begin position="84"/>
        <end position="111"/>
    </location>
</feature>
<name>A0ABN6LGK0_9BACT</name>
<keyword evidence="1" id="KW-0175">Coiled coil</keyword>
<dbReference type="EMBL" id="AP025297">
    <property type="protein sequence ID" value="BDD01974.1"/>
    <property type="molecule type" value="Genomic_DNA"/>
</dbReference>
<keyword evidence="2" id="KW-0614">Plasmid</keyword>
<sequence>MAKLNWKEILKNIIEQINIETYHLCFNGKGKLKRKQLFERMTEKGVIPIGVKIDTFYRRLRHHEVMFNGLLNERIAIIEEVLEEQQVNENNRHLQQLKQNLKEELEMTTTSPNTLSYQAKGTTEIKSKNGVLTKPSKLVKLNNRQKDINNHNTTNVQIDPFENLKEPPSDHTQNSSVTVKITPTEKGFFTYEDLAEFHKPINFTDYKTPLIEKAKANIGTPPDSEDFKYLAECENGINYDNNEGALRYGTIPYNQNIDRWIRMSDYDFEEKVVLPYRMINDRNRCKWEVFQGNGVEMTELEFRYMFARIISINYVSPVHETWYQKKYPEIKVFGVR</sequence>
<evidence type="ECO:0000256" key="1">
    <source>
        <dbReference type="SAM" id="Coils"/>
    </source>
</evidence>
<reference evidence="2 3" key="1">
    <citation type="submission" date="2021-12" db="EMBL/GenBank/DDBJ databases">
        <title>Genome sequencing of bacteria with rrn-lacking chromosome and rrn-plasmid.</title>
        <authorList>
            <person name="Anda M."/>
            <person name="Iwasaki W."/>
        </authorList>
    </citation>
    <scope>NUCLEOTIDE SEQUENCE [LARGE SCALE GENOMIC DNA]</scope>
    <source>
        <strain evidence="2 3">NBRC 101262</strain>
        <plasmid evidence="2 3">pPP5</plasmid>
    </source>
</reference>
<proteinExistence type="predicted"/>
<keyword evidence="3" id="KW-1185">Reference proteome</keyword>
<dbReference type="Proteomes" id="UP001354989">
    <property type="component" value="Plasmid pPP5"/>
</dbReference>
<accession>A0ABN6LGK0</accession>
<evidence type="ECO:0000313" key="2">
    <source>
        <dbReference type="EMBL" id="BDD01974.1"/>
    </source>
</evidence>
<geneLocation type="plasmid" evidence="2 3">
    <name>pPP5</name>
</geneLocation>
<protein>
    <submittedName>
        <fullName evidence="2">Uncharacterized protein</fullName>
    </submittedName>
</protein>
<evidence type="ECO:0000313" key="3">
    <source>
        <dbReference type="Proteomes" id="UP001354989"/>
    </source>
</evidence>